<evidence type="ECO:0000313" key="8">
    <source>
        <dbReference type="Proteomes" id="UP000838878"/>
    </source>
</evidence>
<dbReference type="SUPFAM" id="SSF48371">
    <property type="entry name" value="ARM repeat"/>
    <property type="match status" value="2"/>
</dbReference>
<dbReference type="SMART" id="SM00185">
    <property type="entry name" value="ARM"/>
    <property type="match status" value="3"/>
</dbReference>
<dbReference type="InterPro" id="IPR016024">
    <property type="entry name" value="ARM-type_fold"/>
</dbReference>
<evidence type="ECO:0000313" key="7">
    <source>
        <dbReference type="EMBL" id="CAH0728043.1"/>
    </source>
</evidence>
<dbReference type="PANTHER" id="PTHR10957">
    <property type="entry name" value="RAP1 GTPASE-GDP DISSOCIATION STIMULATOR 1"/>
    <property type="match status" value="1"/>
</dbReference>
<dbReference type="EMBL" id="OV170227">
    <property type="protein sequence ID" value="CAH0728043.1"/>
    <property type="molecule type" value="Genomic_DNA"/>
</dbReference>
<evidence type="ECO:0000256" key="6">
    <source>
        <dbReference type="ARBA" id="ARBA00023128"/>
    </source>
</evidence>
<evidence type="ECO:0000256" key="4">
    <source>
        <dbReference type="ARBA" id="ARBA00022490"/>
    </source>
</evidence>
<proteinExistence type="predicted"/>
<evidence type="ECO:0000256" key="2">
    <source>
        <dbReference type="ARBA" id="ARBA00004240"/>
    </source>
</evidence>
<evidence type="ECO:0000256" key="1">
    <source>
        <dbReference type="ARBA" id="ARBA00004173"/>
    </source>
</evidence>
<dbReference type="GO" id="GO:0005783">
    <property type="term" value="C:endoplasmic reticulum"/>
    <property type="evidence" value="ECO:0007669"/>
    <property type="project" value="UniProtKB-SubCell"/>
</dbReference>
<name>A0A8J9UXR8_9NEOP</name>
<dbReference type="OrthoDB" id="26149at2759"/>
<accession>A0A8J9UXR8</accession>
<evidence type="ECO:0000256" key="5">
    <source>
        <dbReference type="ARBA" id="ARBA00022824"/>
    </source>
</evidence>
<feature type="non-terminal residue" evidence="7">
    <location>
        <position position="640"/>
    </location>
</feature>
<keyword evidence="4" id="KW-0963">Cytoplasm</keyword>
<evidence type="ECO:0008006" key="9">
    <source>
        <dbReference type="Google" id="ProtNLM"/>
    </source>
</evidence>
<comment type="subcellular location">
    <subcellularLocation>
        <location evidence="3">Cytoplasm</location>
        <location evidence="3">Cytosol</location>
    </subcellularLocation>
    <subcellularLocation>
        <location evidence="2">Endoplasmic reticulum</location>
    </subcellularLocation>
    <subcellularLocation>
        <location evidence="1">Mitochondrion</location>
    </subcellularLocation>
</comment>
<gene>
    <name evidence="7" type="ORF">BINO364_LOCUS13306</name>
</gene>
<reference evidence="7" key="1">
    <citation type="submission" date="2021-12" db="EMBL/GenBank/DDBJ databases">
        <authorList>
            <person name="Martin H S."/>
        </authorList>
    </citation>
    <scope>NUCLEOTIDE SEQUENCE</scope>
</reference>
<keyword evidence="6" id="KW-0496">Mitochondrion</keyword>
<dbReference type="Gene3D" id="1.25.10.10">
    <property type="entry name" value="Leucine-rich Repeat Variant"/>
    <property type="match status" value="2"/>
</dbReference>
<dbReference type="GO" id="GO:0005739">
    <property type="term" value="C:mitochondrion"/>
    <property type="evidence" value="ECO:0007669"/>
    <property type="project" value="UniProtKB-SubCell"/>
</dbReference>
<evidence type="ECO:0000256" key="3">
    <source>
        <dbReference type="ARBA" id="ARBA00004514"/>
    </source>
</evidence>
<keyword evidence="5" id="KW-0256">Endoplasmic reticulum</keyword>
<dbReference type="InterPro" id="IPR000225">
    <property type="entry name" value="Armadillo"/>
</dbReference>
<dbReference type="InterPro" id="IPR040144">
    <property type="entry name" value="RAP1GDS1"/>
</dbReference>
<keyword evidence="8" id="KW-1185">Reference proteome</keyword>
<organism evidence="7 8">
    <name type="scientific">Brenthis ino</name>
    <name type="common">lesser marbled fritillary</name>
    <dbReference type="NCBI Taxonomy" id="405034"/>
    <lineage>
        <taxon>Eukaryota</taxon>
        <taxon>Metazoa</taxon>
        <taxon>Ecdysozoa</taxon>
        <taxon>Arthropoda</taxon>
        <taxon>Hexapoda</taxon>
        <taxon>Insecta</taxon>
        <taxon>Pterygota</taxon>
        <taxon>Neoptera</taxon>
        <taxon>Endopterygota</taxon>
        <taxon>Lepidoptera</taxon>
        <taxon>Glossata</taxon>
        <taxon>Ditrysia</taxon>
        <taxon>Papilionoidea</taxon>
        <taxon>Nymphalidae</taxon>
        <taxon>Heliconiinae</taxon>
        <taxon>Argynnini</taxon>
        <taxon>Brenthis</taxon>
    </lineage>
</organism>
<dbReference type="Proteomes" id="UP000838878">
    <property type="component" value="Chromosome 7"/>
</dbReference>
<dbReference type="AlphaFoldDB" id="A0A8J9UXR8"/>
<protein>
    <recommendedName>
        <fullName evidence="9">Rap1 GTPase-GDP dissociation stimulator 1-B</fullName>
    </recommendedName>
</protein>
<sequence>MDGPSAKKSTSFESLVIQNIENVNDLKAKLNEIISSGKDYEYDVSSCLKALLKSSDQAIVLLAVQAISEVVKCEIKRETYAQRDIIEPILSLLNKEITIEKIDLVKQCCRALGNLCCDCDTSRKLLLEINGVEILHKILEMSIKDKMSLDEIKLLTCKTLLNYAIGGQEFSDSLVKDDIIKCVKQILCSESEKEYMEDDLVCTALLMLSVINDNDAELLYESDVNLAVLHVLKETASVEVSELCLEHLHTQAEHDSVKTLLAKEGGVNLVCLRLEQLVQRNDEGDMNTDDSEVMAVMKQACDLVIIVLTGDEAMDILYKNGVGEVYLTMVKWLDSTNYQLLATAVLAIGNFARRDDYCTQMMENKIFDKLLDIFELYHGFSVRMQRNEDQIHPIDKGTVTKIQHASLSALRNLTVPAANKRIAAAQGRAAPILINALPNVDDHHVAYKLLAAIRMLLDGQEGVARQLCAHAGALAGAARWGGAGHAGAAGEAPRLLAWTARRLPAGCRALVQVEGCVSSLVNMLVASHSVMQNEAILALTLLAIHEQLSDKLVSQLLSSEIGKHISVLIETNCAKMPVEVAENLLAFLDITCKNNTIVCDYKEAKVNEALQKFVRARINLSNEMKLCINNIISIIDDKRA</sequence>
<dbReference type="GO" id="GO:0005829">
    <property type="term" value="C:cytosol"/>
    <property type="evidence" value="ECO:0007669"/>
    <property type="project" value="UniProtKB-SubCell"/>
</dbReference>
<dbReference type="GO" id="GO:0005085">
    <property type="term" value="F:guanyl-nucleotide exchange factor activity"/>
    <property type="evidence" value="ECO:0007669"/>
    <property type="project" value="InterPro"/>
</dbReference>
<dbReference type="InterPro" id="IPR011989">
    <property type="entry name" value="ARM-like"/>
</dbReference>